<name>A0A381Q6D2_9ZZZZ</name>
<comment type="subcellular location">
    <subcellularLocation>
        <location evidence="1">Cell membrane</location>
        <topology evidence="1">Multi-pass membrane protein</topology>
    </subcellularLocation>
</comment>
<feature type="domain" description="Mechanosensitive ion channel MscS" evidence="8">
    <location>
        <begin position="148"/>
        <end position="216"/>
    </location>
</feature>
<dbReference type="InterPro" id="IPR006685">
    <property type="entry name" value="MscS_channel_2nd"/>
</dbReference>
<evidence type="ECO:0000256" key="1">
    <source>
        <dbReference type="ARBA" id="ARBA00004651"/>
    </source>
</evidence>
<proteinExistence type="inferred from homology"/>
<feature type="transmembrane region" description="Helical" evidence="7">
    <location>
        <begin position="29"/>
        <end position="50"/>
    </location>
</feature>
<dbReference type="SUPFAM" id="SSF50182">
    <property type="entry name" value="Sm-like ribonucleoproteins"/>
    <property type="match status" value="1"/>
</dbReference>
<dbReference type="InterPro" id="IPR023408">
    <property type="entry name" value="MscS_beta-dom_sf"/>
</dbReference>
<evidence type="ECO:0000256" key="5">
    <source>
        <dbReference type="ARBA" id="ARBA00022989"/>
    </source>
</evidence>
<feature type="transmembrane region" description="Helical" evidence="7">
    <location>
        <begin position="62"/>
        <end position="83"/>
    </location>
</feature>
<dbReference type="Pfam" id="PF21088">
    <property type="entry name" value="MS_channel_1st"/>
    <property type="match status" value="1"/>
</dbReference>
<accession>A0A381Q6D2</accession>
<evidence type="ECO:0000256" key="3">
    <source>
        <dbReference type="ARBA" id="ARBA00022475"/>
    </source>
</evidence>
<gene>
    <name evidence="10" type="ORF">METZ01_LOCUS27716</name>
</gene>
<evidence type="ECO:0000256" key="7">
    <source>
        <dbReference type="SAM" id="Phobius"/>
    </source>
</evidence>
<organism evidence="10">
    <name type="scientific">marine metagenome</name>
    <dbReference type="NCBI Taxonomy" id="408172"/>
    <lineage>
        <taxon>unclassified sequences</taxon>
        <taxon>metagenomes</taxon>
        <taxon>ecological metagenomes</taxon>
    </lineage>
</organism>
<dbReference type="GO" id="GO:0005886">
    <property type="term" value="C:plasma membrane"/>
    <property type="evidence" value="ECO:0007669"/>
    <property type="project" value="UniProtKB-SubCell"/>
</dbReference>
<evidence type="ECO:0000256" key="6">
    <source>
        <dbReference type="ARBA" id="ARBA00023136"/>
    </source>
</evidence>
<feature type="transmembrane region" description="Helical" evidence="7">
    <location>
        <begin position="103"/>
        <end position="122"/>
    </location>
</feature>
<reference evidence="10" key="1">
    <citation type="submission" date="2018-05" db="EMBL/GenBank/DDBJ databases">
        <authorList>
            <person name="Lanie J.A."/>
            <person name="Ng W.-L."/>
            <person name="Kazmierczak K.M."/>
            <person name="Andrzejewski T.M."/>
            <person name="Davidsen T.M."/>
            <person name="Wayne K.J."/>
            <person name="Tettelin H."/>
            <person name="Glass J.I."/>
            <person name="Rusch D."/>
            <person name="Podicherti R."/>
            <person name="Tsui H.-C.T."/>
            <person name="Winkler M.E."/>
        </authorList>
    </citation>
    <scope>NUCLEOTIDE SEQUENCE</scope>
</reference>
<comment type="similarity">
    <text evidence="2">Belongs to the MscS (TC 1.A.23) family.</text>
</comment>
<dbReference type="AlphaFoldDB" id="A0A381Q6D2"/>
<keyword evidence="5 7" id="KW-1133">Transmembrane helix</keyword>
<evidence type="ECO:0000256" key="2">
    <source>
        <dbReference type="ARBA" id="ARBA00008017"/>
    </source>
</evidence>
<dbReference type="Gene3D" id="1.10.287.1260">
    <property type="match status" value="1"/>
</dbReference>
<protein>
    <recommendedName>
        <fullName evidence="11">Mechanosensitive ion channel protein MscS</fullName>
    </recommendedName>
</protein>
<sequence length="298" mass="31609">VLGVLLEFVIIRRIHKLAEQTRFKWDDMLIGSIRGVGTIWLVAGGLYLALNVGALDPLLVNTTRSVLMVIVLGSAVIAVMRVVGGAVEMVSGRAGGTIKSPTLVVNLARIAVGVLGLFIILQNLGIDITALITALGIGGIAIALALQDTLGNLFAGVQIILSRQVRQGNYICLSSGEEGWVTDVKGRNTTIQTFPDGNLVTVPNSLLASSIVKNFSMPRKALWVTLEVGVSYDSDLEHVEVVALEVAKEVLGEVDGGVGSGQRGARRGGWWCAGGRPDRPLPHLRGLQHQLRHAHDGA</sequence>
<evidence type="ECO:0008006" key="11">
    <source>
        <dbReference type="Google" id="ProtNLM"/>
    </source>
</evidence>
<dbReference type="GO" id="GO:0055085">
    <property type="term" value="P:transmembrane transport"/>
    <property type="evidence" value="ECO:0007669"/>
    <property type="project" value="InterPro"/>
</dbReference>
<dbReference type="InterPro" id="IPR049142">
    <property type="entry name" value="MS_channel_1st"/>
</dbReference>
<keyword evidence="6 7" id="KW-0472">Membrane</keyword>
<feature type="domain" description="Mechanosensitive ion channel transmembrane helices 2/3" evidence="9">
    <location>
        <begin position="106"/>
        <end position="147"/>
    </location>
</feature>
<feature type="non-terminal residue" evidence="10">
    <location>
        <position position="1"/>
    </location>
</feature>
<evidence type="ECO:0000256" key="4">
    <source>
        <dbReference type="ARBA" id="ARBA00022692"/>
    </source>
</evidence>
<keyword evidence="3" id="KW-1003">Cell membrane</keyword>
<dbReference type="Pfam" id="PF00924">
    <property type="entry name" value="MS_channel_2nd"/>
    <property type="match status" value="1"/>
</dbReference>
<dbReference type="EMBL" id="UINC01001225">
    <property type="protein sequence ID" value="SUZ74862.1"/>
    <property type="molecule type" value="Genomic_DNA"/>
</dbReference>
<dbReference type="Gene3D" id="2.30.30.60">
    <property type="match status" value="1"/>
</dbReference>
<dbReference type="InterPro" id="IPR011014">
    <property type="entry name" value="MscS_channel_TM-2"/>
</dbReference>
<keyword evidence="4 7" id="KW-0812">Transmembrane</keyword>
<dbReference type="PANTHER" id="PTHR30566">
    <property type="entry name" value="YNAI-RELATED MECHANOSENSITIVE ION CHANNEL"/>
    <property type="match status" value="1"/>
</dbReference>
<evidence type="ECO:0000313" key="10">
    <source>
        <dbReference type="EMBL" id="SUZ74862.1"/>
    </source>
</evidence>
<dbReference type="SUPFAM" id="SSF82861">
    <property type="entry name" value="Mechanosensitive channel protein MscS (YggB), transmembrane region"/>
    <property type="match status" value="1"/>
</dbReference>
<evidence type="ECO:0000259" key="9">
    <source>
        <dbReference type="Pfam" id="PF21088"/>
    </source>
</evidence>
<evidence type="ECO:0000259" key="8">
    <source>
        <dbReference type="Pfam" id="PF00924"/>
    </source>
</evidence>
<feature type="transmembrane region" description="Helical" evidence="7">
    <location>
        <begin position="128"/>
        <end position="146"/>
    </location>
</feature>
<dbReference type="InterPro" id="IPR010920">
    <property type="entry name" value="LSM_dom_sf"/>
</dbReference>
<dbReference type="PANTHER" id="PTHR30566:SF25">
    <property type="entry name" value="INNER MEMBRANE PROTEIN"/>
    <property type="match status" value="1"/>
</dbReference>